<keyword evidence="3" id="KW-1185">Reference proteome</keyword>
<feature type="transmembrane region" description="Helical" evidence="1">
    <location>
        <begin position="62"/>
        <end position="81"/>
    </location>
</feature>
<protein>
    <recommendedName>
        <fullName evidence="4">PH domain-containing protein</fullName>
    </recommendedName>
</protein>
<reference evidence="2 3" key="1">
    <citation type="submission" date="2021-05" db="EMBL/GenBank/DDBJ databases">
        <title>Culturable bacteria isolated from Daya Bay.</title>
        <authorList>
            <person name="Zheng W."/>
            <person name="Yu S."/>
            <person name="Huang Y."/>
        </authorList>
    </citation>
    <scope>NUCLEOTIDE SEQUENCE [LARGE SCALE GENOMIC DNA]</scope>
    <source>
        <strain evidence="2 3">DP4N28-5</strain>
    </source>
</reference>
<keyword evidence="1" id="KW-1133">Transmembrane helix</keyword>
<keyword evidence="1" id="KW-0812">Transmembrane</keyword>
<organism evidence="2 3">
    <name type="scientific">Maritimibacter dapengensis</name>
    <dbReference type="NCBI Taxonomy" id="2836868"/>
    <lineage>
        <taxon>Bacteria</taxon>
        <taxon>Pseudomonadati</taxon>
        <taxon>Pseudomonadota</taxon>
        <taxon>Alphaproteobacteria</taxon>
        <taxon>Rhodobacterales</taxon>
        <taxon>Roseobacteraceae</taxon>
        <taxon>Maritimibacter</taxon>
    </lineage>
</organism>
<evidence type="ECO:0000313" key="3">
    <source>
        <dbReference type="Proteomes" id="UP000756530"/>
    </source>
</evidence>
<evidence type="ECO:0008006" key="4">
    <source>
        <dbReference type="Google" id="ProtNLM"/>
    </source>
</evidence>
<comment type="caution">
    <text evidence="2">The sequence shown here is derived from an EMBL/GenBank/DDBJ whole genome shotgun (WGS) entry which is preliminary data.</text>
</comment>
<gene>
    <name evidence="2" type="ORF">KJP28_13060</name>
</gene>
<evidence type="ECO:0000313" key="2">
    <source>
        <dbReference type="EMBL" id="MBV7379856.1"/>
    </source>
</evidence>
<dbReference type="Proteomes" id="UP000756530">
    <property type="component" value="Unassembled WGS sequence"/>
</dbReference>
<dbReference type="RefSeq" id="WP_218393046.1">
    <property type="nucleotide sequence ID" value="NZ_JAHUZE010000003.1"/>
</dbReference>
<evidence type="ECO:0000256" key="1">
    <source>
        <dbReference type="SAM" id="Phobius"/>
    </source>
</evidence>
<dbReference type="EMBL" id="JAHUZE010000003">
    <property type="protein sequence ID" value="MBV7379856.1"/>
    <property type="molecule type" value="Genomic_DNA"/>
</dbReference>
<sequence length="151" mass="16935">MEIGATTRTYRAASGIKLLTLFGAAAVLWLVRPDLPGEVARGVGSVPGFLRVPGLALSGPNAWYIFSAVAFVAFLYVHYIWTYRVELDGTQITFSRPGFRMARHDLRKLDRIEDGGPHGLRLYFEDGRKGDLMKQVRGMQDMINRLRAHLV</sequence>
<proteinExistence type="predicted"/>
<feature type="transmembrane region" description="Helical" evidence="1">
    <location>
        <begin position="12"/>
        <end position="31"/>
    </location>
</feature>
<name>A0ABS6T5N8_9RHOB</name>
<accession>A0ABS6T5N8</accession>
<keyword evidence="1" id="KW-0472">Membrane</keyword>